<keyword evidence="8" id="KW-1185">Reference proteome</keyword>
<feature type="transmembrane region" description="Helical" evidence="6">
    <location>
        <begin position="260"/>
        <end position="281"/>
    </location>
</feature>
<evidence type="ECO:0000256" key="2">
    <source>
        <dbReference type="ARBA" id="ARBA00009969"/>
    </source>
</evidence>
<dbReference type="Proteomes" id="UP001377567">
    <property type="component" value="Unassembled WGS sequence"/>
</dbReference>
<evidence type="ECO:0000256" key="5">
    <source>
        <dbReference type="ARBA" id="ARBA00023136"/>
    </source>
</evidence>
<dbReference type="PANTHER" id="PTHR31465">
    <property type="entry name" value="PROTEIN RTA1-RELATED"/>
    <property type="match status" value="1"/>
</dbReference>
<keyword evidence="4 6" id="KW-1133">Transmembrane helix</keyword>
<evidence type="ECO:0000256" key="4">
    <source>
        <dbReference type="ARBA" id="ARBA00022989"/>
    </source>
</evidence>
<sequence>MAKIDYSEFQLYRYTPNVDASRFFAVMFCIICVIVVPVFVTEGYKSMKRVNILLDANSSLSYSIKYYNRTQLIGAYVPLFFGIGSEIAGYICRSISALHKDDTSPYIGQSICLLIAPTFYTATIYMLFGRMAHLMQAEKLMIMPARFNTTFFVVGDILSLFLQAAGGGLMAQESSADTGSNIVTAGLFIQIGWFGLFIINEVYFLFKLGRIDNPIASQTKTWKRLNIIILINCFLVLLRSIVRGIEFIEGYQGTIISHEWFLFVFDAVPMFLLPVIFVAFIRISSIYRVQEESIKIQTSYGYMKSMQSTQSHPVDNVSMNFTRSSSDNVVENVFDDGSENKV</sequence>
<dbReference type="GO" id="GO:0016020">
    <property type="term" value="C:membrane"/>
    <property type="evidence" value="ECO:0007669"/>
    <property type="project" value="UniProtKB-SubCell"/>
</dbReference>
<feature type="transmembrane region" description="Helical" evidence="6">
    <location>
        <begin position="149"/>
        <end position="170"/>
    </location>
</feature>
<evidence type="ECO:0000313" key="8">
    <source>
        <dbReference type="Proteomes" id="UP001377567"/>
    </source>
</evidence>
<dbReference type="EMBL" id="BTGD01000003">
    <property type="protein sequence ID" value="GMM55058.1"/>
    <property type="molecule type" value="Genomic_DNA"/>
</dbReference>
<accession>A0AAV5RUY6</accession>
<dbReference type="AlphaFoldDB" id="A0AAV5RUY6"/>
<dbReference type="Pfam" id="PF04479">
    <property type="entry name" value="RTA1"/>
    <property type="match status" value="1"/>
</dbReference>
<feature type="transmembrane region" description="Helical" evidence="6">
    <location>
        <begin position="106"/>
        <end position="128"/>
    </location>
</feature>
<feature type="transmembrane region" description="Helical" evidence="6">
    <location>
        <begin position="227"/>
        <end position="248"/>
    </location>
</feature>
<feature type="transmembrane region" description="Helical" evidence="6">
    <location>
        <begin position="72"/>
        <end position="91"/>
    </location>
</feature>
<keyword evidence="5 6" id="KW-0472">Membrane</keyword>
<reference evidence="7 8" key="1">
    <citation type="journal article" date="2023" name="Elife">
        <title>Identification of key yeast species and microbe-microbe interactions impacting larval growth of Drosophila in the wild.</title>
        <authorList>
            <person name="Mure A."/>
            <person name="Sugiura Y."/>
            <person name="Maeda R."/>
            <person name="Honda K."/>
            <person name="Sakurai N."/>
            <person name="Takahashi Y."/>
            <person name="Watada M."/>
            <person name="Katoh T."/>
            <person name="Gotoh A."/>
            <person name="Gotoh Y."/>
            <person name="Taniguchi I."/>
            <person name="Nakamura K."/>
            <person name="Hayashi T."/>
            <person name="Katayama T."/>
            <person name="Uemura T."/>
            <person name="Hattori Y."/>
        </authorList>
    </citation>
    <scope>NUCLEOTIDE SEQUENCE [LARGE SCALE GENOMIC DNA]</scope>
    <source>
        <strain evidence="7 8">KH-74</strain>
    </source>
</reference>
<gene>
    <name evidence="7" type="ORF">DAKH74_016740</name>
</gene>
<protein>
    <submittedName>
        <fullName evidence="7">Rta1 protein</fullName>
    </submittedName>
</protein>
<name>A0AAV5RUY6_MAUHU</name>
<feature type="transmembrane region" description="Helical" evidence="6">
    <location>
        <begin position="182"/>
        <end position="206"/>
    </location>
</feature>
<feature type="transmembrane region" description="Helical" evidence="6">
    <location>
        <begin position="20"/>
        <end position="40"/>
    </location>
</feature>
<comment type="caution">
    <text evidence="7">The sequence shown here is derived from an EMBL/GenBank/DDBJ whole genome shotgun (WGS) entry which is preliminary data.</text>
</comment>
<proteinExistence type="inferred from homology"/>
<dbReference type="PANTHER" id="PTHR31465:SF1">
    <property type="entry name" value="PROTEIN RTA1-RELATED"/>
    <property type="match status" value="1"/>
</dbReference>
<evidence type="ECO:0000256" key="3">
    <source>
        <dbReference type="ARBA" id="ARBA00022692"/>
    </source>
</evidence>
<organism evidence="7 8">
    <name type="scientific">Maudiozyma humilis</name>
    <name type="common">Sour dough yeast</name>
    <name type="synonym">Kazachstania humilis</name>
    <dbReference type="NCBI Taxonomy" id="51915"/>
    <lineage>
        <taxon>Eukaryota</taxon>
        <taxon>Fungi</taxon>
        <taxon>Dikarya</taxon>
        <taxon>Ascomycota</taxon>
        <taxon>Saccharomycotina</taxon>
        <taxon>Saccharomycetes</taxon>
        <taxon>Saccharomycetales</taxon>
        <taxon>Saccharomycetaceae</taxon>
        <taxon>Maudiozyma</taxon>
    </lineage>
</organism>
<keyword evidence="3 6" id="KW-0812">Transmembrane</keyword>
<comment type="similarity">
    <text evidence="2">Belongs to the lipid-translocating exporter (LTE) (TC 9.A.26.1) family.</text>
</comment>
<evidence type="ECO:0000313" key="7">
    <source>
        <dbReference type="EMBL" id="GMM55058.1"/>
    </source>
</evidence>
<dbReference type="InterPro" id="IPR007568">
    <property type="entry name" value="RTA1"/>
</dbReference>
<comment type="subcellular location">
    <subcellularLocation>
        <location evidence="1">Membrane</location>
        <topology evidence="1">Multi-pass membrane protein</topology>
    </subcellularLocation>
</comment>
<evidence type="ECO:0000256" key="1">
    <source>
        <dbReference type="ARBA" id="ARBA00004141"/>
    </source>
</evidence>
<evidence type="ECO:0000256" key="6">
    <source>
        <dbReference type="SAM" id="Phobius"/>
    </source>
</evidence>